<dbReference type="Pfam" id="PF24864">
    <property type="entry name" value="DUF7730"/>
    <property type="match status" value="1"/>
</dbReference>
<name>A0A6S6VQE5_9PLEO</name>
<dbReference type="PANTHER" id="PTHR38790:SF4">
    <property type="entry name" value="2EXR DOMAIN-CONTAINING PROTEIN"/>
    <property type="match status" value="1"/>
</dbReference>
<gene>
    <name evidence="2" type="ORF">PTTW11_01302</name>
</gene>
<evidence type="ECO:0000313" key="2">
    <source>
        <dbReference type="EMBL" id="CAE7001840.1"/>
    </source>
</evidence>
<proteinExistence type="predicted"/>
<feature type="domain" description="DUF7730" evidence="1">
    <location>
        <begin position="22"/>
        <end position="61"/>
    </location>
</feature>
<dbReference type="PANTHER" id="PTHR38790">
    <property type="entry name" value="2EXR DOMAIN-CONTAINING PROTEIN-RELATED"/>
    <property type="match status" value="1"/>
</dbReference>
<dbReference type="Proteomes" id="UP000472372">
    <property type="component" value="Chromosome 1"/>
</dbReference>
<accession>A0A6S6VQE5</accession>
<protein>
    <submittedName>
        <fullName evidence="2">Coiled-coil domain-containing protein</fullName>
    </submittedName>
</protein>
<evidence type="ECO:0000259" key="1">
    <source>
        <dbReference type="Pfam" id="PF24864"/>
    </source>
</evidence>
<evidence type="ECO:0000313" key="3">
    <source>
        <dbReference type="Proteomes" id="UP000472372"/>
    </source>
</evidence>
<dbReference type="AlphaFoldDB" id="A0A6S6VQE5"/>
<sequence>MSPPVEPTALNAMETNAISLRNQQESPLLRLPSELRNMIYAYTFGNTTIRITREKRHSCCHGHPSQNPGGIAWKGNRIFGITQVCRELRSEIGLMPFEMAIFYNTSCFYWPEFLNGLSVDQVGAITHIQIPQSFAVWLPQVRFPRRHNYGFDKLCGLKDILLEDDEQFPWGDMNLNDIFACYRAVEGCLKHRTVKMIFRKCKGGDIVAQHTIEQDRRLISTEV</sequence>
<reference evidence="2" key="1">
    <citation type="submission" date="2021-02" db="EMBL/GenBank/DDBJ databases">
        <authorList>
            <person name="Syme A R."/>
            <person name="Syme A R."/>
            <person name="Moolhuijzen P."/>
        </authorList>
    </citation>
    <scope>NUCLEOTIDE SEQUENCE</scope>
    <source>
        <strain evidence="2">W1-1</strain>
    </source>
</reference>
<dbReference type="EMBL" id="HG992977">
    <property type="protein sequence ID" value="CAE7001840.1"/>
    <property type="molecule type" value="Genomic_DNA"/>
</dbReference>
<dbReference type="InterPro" id="IPR056632">
    <property type="entry name" value="DUF7730"/>
</dbReference>
<organism evidence="2 3">
    <name type="scientific">Pyrenophora teres f. teres</name>
    <dbReference type="NCBI Taxonomy" id="97479"/>
    <lineage>
        <taxon>Eukaryota</taxon>
        <taxon>Fungi</taxon>
        <taxon>Dikarya</taxon>
        <taxon>Ascomycota</taxon>
        <taxon>Pezizomycotina</taxon>
        <taxon>Dothideomycetes</taxon>
        <taxon>Pleosporomycetidae</taxon>
        <taxon>Pleosporales</taxon>
        <taxon>Pleosporineae</taxon>
        <taxon>Pleosporaceae</taxon>
        <taxon>Pyrenophora</taxon>
    </lineage>
</organism>